<accession>A0A174NQ68</accession>
<dbReference type="EMBL" id="JAUONL010000013">
    <property type="protein sequence ID" value="MDO6358935.1"/>
    <property type="molecule type" value="Genomic_DNA"/>
</dbReference>
<evidence type="ECO:0000313" key="3">
    <source>
        <dbReference type="EMBL" id="CUP66673.1"/>
    </source>
</evidence>
<dbReference type="PROSITE" id="PS51257">
    <property type="entry name" value="PROKAR_LIPOPROTEIN"/>
    <property type="match status" value="1"/>
</dbReference>
<dbReference type="Proteomes" id="UP000427825">
    <property type="component" value="Unassembled WGS sequence"/>
</dbReference>
<evidence type="ECO:0000313" key="2">
    <source>
        <dbReference type="EMBL" id="CUP48700.1"/>
    </source>
</evidence>
<organism evidence="2 7">
    <name type="scientific">Bacteroides caccae</name>
    <dbReference type="NCBI Taxonomy" id="47678"/>
    <lineage>
        <taxon>Bacteria</taxon>
        <taxon>Pseudomonadati</taxon>
        <taxon>Bacteroidota</taxon>
        <taxon>Bacteroidia</taxon>
        <taxon>Bacteroidales</taxon>
        <taxon>Bacteroidaceae</taxon>
        <taxon>Bacteroides</taxon>
    </lineage>
</organism>
<keyword evidence="1" id="KW-0732">Signal</keyword>
<dbReference type="Proteomes" id="UP001170023">
    <property type="component" value="Unassembled WGS sequence"/>
</dbReference>
<reference evidence="6 7" key="1">
    <citation type="submission" date="2015-09" db="EMBL/GenBank/DDBJ databases">
        <authorList>
            <consortium name="Pathogen Informatics"/>
        </authorList>
    </citation>
    <scope>NUCLEOTIDE SEQUENCE [LARGE SCALE GENOMIC DNA]</scope>
    <source>
        <strain evidence="3 6">2789STDY5834880</strain>
        <strain evidence="2 7">2789STDY5834946</strain>
    </source>
</reference>
<dbReference type="EMBL" id="VVYJ01000004">
    <property type="protein sequence ID" value="KAA5477679.1"/>
    <property type="molecule type" value="Genomic_DNA"/>
</dbReference>
<dbReference type="Proteomes" id="UP000095657">
    <property type="component" value="Unassembled WGS sequence"/>
</dbReference>
<evidence type="ECO:0000313" key="7">
    <source>
        <dbReference type="Proteomes" id="UP000095725"/>
    </source>
</evidence>
<reference evidence="5" key="3">
    <citation type="submission" date="2023-07" db="EMBL/GenBank/DDBJ databases">
        <title>Whole Genome Sequencing of Colonoscopy isolates.</title>
        <authorList>
            <person name="Surve S.V."/>
            <person name="Valls R.A."/>
            <person name="Barrak K.E."/>
            <person name="Gardner T.B."/>
            <person name="O'Toole G.A."/>
        </authorList>
    </citation>
    <scope>NUCLEOTIDE SEQUENCE</scope>
    <source>
        <strain evidence="5">GP0119</strain>
    </source>
</reference>
<dbReference type="RefSeq" id="WP_005681780.1">
    <property type="nucleotide sequence ID" value="NZ_CABMOQ010000014.1"/>
</dbReference>
<dbReference type="Gene3D" id="2.60.40.10">
    <property type="entry name" value="Immunoglobulins"/>
    <property type="match status" value="1"/>
</dbReference>
<name>A0A174NQ68_9BACE</name>
<dbReference type="AlphaFoldDB" id="A0A174NQ68"/>
<sequence length="391" mass="42629">MKTYLKRLLIPILSGLIVCSFYSCDSDDEHTATPIAPILKEIKFPSENDIIPGQVAQINGLGFAKEDIVYLSNADNQKEKVEVTEITDSYLKFIVPVEAGGEYTVTIERAGKQTVLNGTFKVPFVVPIIDIVLPSGNVQPKSKVEIQGKGFEAGDVAVLYASFYPTGVEYNLPLTLNEEGVEFTLPEGLYGVNSIMIIRGERKSNLGTITIETNVGDKLGGGVVFWVDAAKAHGYIVNMSNIGTGTEQFGPEVNPSDAAGTSQNMGSGYTNTQNIVKKFNALQSANNWPEWQGVKIAAQLCLDNSVTEGNAVYADWFLPSREELIEVFKVKSLLAEKGVNIPANNYWTSSEGDGEAGWSAYYVNFYEDTNIVSEICSKSGWKIGVLPIRAY</sequence>
<feature type="signal peptide" evidence="1">
    <location>
        <begin position="1"/>
        <end position="23"/>
    </location>
</feature>
<dbReference type="GeneID" id="75111770"/>
<proteinExistence type="predicted"/>
<protein>
    <submittedName>
        <fullName evidence="4">DUF1566 domain-containing protein</fullName>
    </submittedName>
    <submittedName>
        <fullName evidence="2">IPT/TIG domain</fullName>
    </submittedName>
</protein>
<evidence type="ECO:0000313" key="6">
    <source>
        <dbReference type="Proteomes" id="UP000095657"/>
    </source>
</evidence>
<feature type="chain" id="PRO_5014252176" evidence="1">
    <location>
        <begin position="24"/>
        <end position="391"/>
    </location>
</feature>
<dbReference type="EMBL" id="CZBL01000001">
    <property type="protein sequence ID" value="CUP48700.1"/>
    <property type="molecule type" value="Genomic_DNA"/>
</dbReference>
<reference evidence="4 8" key="2">
    <citation type="journal article" date="2019" name="Nat. Med.">
        <title>A library of human gut bacterial isolates paired with longitudinal multiomics data enables mechanistic microbiome research.</title>
        <authorList>
            <person name="Poyet M."/>
            <person name="Groussin M."/>
            <person name="Gibbons S.M."/>
            <person name="Avila-Pacheco J."/>
            <person name="Jiang X."/>
            <person name="Kearney S.M."/>
            <person name="Perrotta A.R."/>
            <person name="Berdy B."/>
            <person name="Zhao S."/>
            <person name="Lieberman T.D."/>
            <person name="Swanson P.K."/>
            <person name="Smith M."/>
            <person name="Roesemann S."/>
            <person name="Alexander J.E."/>
            <person name="Rich S.A."/>
            <person name="Livny J."/>
            <person name="Vlamakis H."/>
            <person name="Clish C."/>
            <person name="Bullock K."/>
            <person name="Deik A."/>
            <person name="Scott J."/>
            <person name="Pierce K.A."/>
            <person name="Xavier R.J."/>
            <person name="Alm E.J."/>
        </authorList>
    </citation>
    <scope>NUCLEOTIDE SEQUENCE [LARGE SCALE GENOMIC DNA]</scope>
    <source>
        <strain evidence="4 8">BIOML-A25</strain>
    </source>
</reference>
<evidence type="ECO:0000313" key="4">
    <source>
        <dbReference type="EMBL" id="KAA5477679.1"/>
    </source>
</evidence>
<dbReference type="EMBL" id="CZAI01000006">
    <property type="protein sequence ID" value="CUP66673.1"/>
    <property type="molecule type" value="Genomic_DNA"/>
</dbReference>
<evidence type="ECO:0000256" key="1">
    <source>
        <dbReference type="SAM" id="SignalP"/>
    </source>
</evidence>
<dbReference type="Proteomes" id="UP000095725">
    <property type="component" value="Unassembled WGS sequence"/>
</dbReference>
<gene>
    <name evidence="3" type="ORF">ERS852494_02786</name>
    <name evidence="2" type="ORF">ERS852558_00333</name>
    <name evidence="4" type="ORF">F2Y39_08675</name>
    <name evidence="5" type="ORF">Q4469_14770</name>
</gene>
<dbReference type="InterPro" id="IPR013783">
    <property type="entry name" value="Ig-like_fold"/>
</dbReference>
<evidence type="ECO:0000313" key="5">
    <source>
        <dbReference type="EMBL" id="MDO6358935.1"/>
    </source>
</evidence>
<dbReference type="STRING" id="47678.ERS852494_02786"/>
<evidence type="ECO:0000313" key="8">
    <source>
        <dbReference type="Proteomes" id="UP000427825"/>
    </source>
</evidence>